<dbReference type="InterPro" id="IPR015231">
    <property type="entry name" value="DUF1934"/>
</dbReference>
<name>A0A2W1NWQ4_PAEXE</name>
<evidence type="ECO:0000313" key="2">
    <source>
        <dbReference type="Proteomes" id="UP000214746"/>
    </source>
</evidence>
<sequence length="138" mass="15456">MENSPRKVRVVIESSTGNEHISQDADGELYAKGNHYYLRYNEASAEMARTVTTIRLGPDSIRVIRQGALRSEQTFVRGQRLHGYYDTPQGKLGLETKTDALAVDLIDGLGVVEWSYELYVMGELSGTYRLRLTVSARG</sequence>
<dbReference type="EMBL" id="NHRJ02000009">
    <property type="protein sequence ID" value="PZE20102.1"/>
    <property type="molecule type" value="Genomic_DNA"/>
</dbReference>
<accession>A0A2W1NWQ4</accession>
<dbReference type="SUPFAM" id="SSF50814">
    <property type="entry name" value="Lipocalins"/>
    <property type="match status" value="1"/>
</dbReference>
<dbReference type="InterPro" id="IPR012674">
    <property type="entry name" value="Calycin"/>
</dbReference>
<dbReference type="AlphaFoldDB" id="A0A2W1NWQ4"/>
<comment type="caution">
    <text evidence="1">The sequence shown here is derived from an EMBL/GenBank/DDBJ whole genome shotgun (WGS) entry which is preliminary data.</text>
</comment>
<organism evidence="1 2">
    <name type="scientific">Paenibacillus xerothermodurans</name>
    <dbReference type="NCBI Taxonomy" id="1977292"/>
    <lineage>
        <taxon>Bacteria</taxon>
        <taxon>Bacillati</taxon>
        <taxon>Bacillota</taxon>
        <taxon>Bacilli</taxon>
        <taxon>Bacillales</taxon>
        <taxon>Paenibacillaceae</taxon>
        <taxon>Paenibacillus</taxon>
    </lineage>
</organism>
<dbReference type="Proteomes" id="UP000214746">
    <property type="component" value="Unassembled WGS sequence"/>
</dbReference>
<dbReference type="RefSeq" id="WP_089200715.1">
    <property type="nucleotide sequence ID" value="NZ_NHRJ02000009.1"/>
</dbReference>
<keyword evidence="2" id="KW-1185">Reference proteome</keyword>
<protein>
    <submittedName>
        <fullName evidence="1">DUF1934 domain-containing protein</fullName>
    </submittedName>
</protein>
<gene>
    <name evidence="1" type="ORF">CBW46_014485</name>
</gene>
<evidence type="ECO:0000313" key="1">
    <source>
        <dbReference type="EMBL" id="PZE20102.1"/>
    </source>
</evidence>
<proteinExistence type="predicted"/>
<reference evidence="1" key="1">
    <citation type="submission" date="2018-06" db="EMBL/GenBank/DDBJ databases">
        <title>Paenibacillus xerothermodurans sp. nov. an extremely dry heat resistant spore forming bacterium isolated from the soil of Cape Canaveral, Florida.</title>
        <authorList>
            <person name="Seuylemezian A."/>
            <person name="Kaur N."/>
            <person name="Patil P."/>
            <person name="Patil P."/>
            <person name="Mayilraj S."/>
            <person name="Vaishampayan P."/>
        </authorList>
    </citation>
    <scope>NUCLEOTIDE SEQUENCE [LARGE SCALE GENOMIC DNA]</scope>
    <source>
        <strain evidence="1">ATCC 27380</strain>
    </source>
</reference>
<dbReference type="Pfam" id="PF09148">
    <property type="entry name" value="DUF1934"/>
    <property type="match status" value="1"/>
</dbReference>
<dbReference type="Gene3D" id="2.40.128.20">
    <property type="match status" value="1"/>
</dbReference>
<dbReference type="OrthoDB" id="2641675at2"/>